<organism evidence="1 2">
    <name type="scientific">Streptomyces scopuliridis</name>
    <dbReference type="NCBI Taxonomy" id="452529"/>
    <lineage>
        <taxon>Bacteria</taxon>
        <taxon>Bacillati</taxon>
        <taxon>Actinomycetota</taxon>
        <taxon>Actinomycetes</taxon>
        <taxon>Kitasatosporales</taxon>
        <taxon>Streptomycetaceae</taxon>
        <taxon>Streptomyces</taxon>
    </lineage>
</organism>
<gene>
    <name evidence="1" type="ORF">OG835_41425</name>
</gene>
<protein>
    <submittedName>
        <fullName evidence="1">Uncharacterized protein</fullName>
    </submittedName>
</protein>
<dbReference type="EMBL" id="CP109109">
    <property type="protein sequence ID" value="WSC02805.1"/>
    <property type="molecule type" value="Genomic_DNA"/>
</dbReference>
<name>A0ACD4ZWE7_9ACTN</name>
<accession>A0ACD4ZWE7</accession>
<sequence>MERVEEIATLGMDALDVSGIPPRRPAELWWYGVDGKASLLRRHGDSRRLATLLATAVYLTSRAVDDALDLLEVLIATRLLWMSTIRPACSS</sequence>
<evidence type="ECO:0000313" key="1">
    <source>
        <dbReference type="EMBL" id="WSC02805.1"/>
    </source>
</evidence>
<evidence type="ECO:0000313" key="2">
    <source>
        <dbReference type="Proteomes" id="UP001348369"/>
    </source>
</evidence>
<dbReference type="Proteomes" id="UP001348369">
    <property type="component" value="Chromosome"/>
</dbReference>
<proteinExistence type="predicted"/>
<reference evidence="1" key="1">
    <citation type="submission" date="2022-10" db="EMBL/GenBank/DDBJ databases">
        <title>The complete genomes of actinobacterial strains from the NBC collection.</title>
        <authorList>
            <person name="Joergensen T.S."/>
            <person name="Alvarez Arevalo M."/>
            <person name="Sterndorff E.B."/>
            <person name="Faurdal D."/>
            <person name="Vuksanovic O."/>
            <person name="Mourched A.-S."/>
            <person name="Charusanti P."/>
            <person name="Shaw S."/>
            <person name="Blin K."/>
            <person name="Weber T."/>
        </authorList>
    </citation>
    <scope>NUCLEOTIDE SEQUENCE</scope>
    <source>
        <strain evidence="1">NBC 01771</strain>
    </source>
</reference>
<keyword evidence="2" id="KW-1185">Reference proteome</keyword>